<keyword evidence="1" id="KW-0032">Aminotransferase</keyword>
<dbReference type="OrthoDB" id="9805628at2"/>
<comment type="caution">
    <text evidence="1">The sequence shown here is derived from an EMBL/GenBank/DDBJ whole genome shotgun (WGS) entry which is preliminary data.</text>
</comment>
<organism evidence="1 2">
    <name type="scientific">Allopusillimonas soli</name>
    <dbReference type="NCBI Taxonomy" id="659016"/>
    <lineage>
        <taxon>Bacteria</taxon>
        <taxon>Pseudomonadati</taxon>
        <taxon>Pseudomonadota</taxon>
        <taxon>Betaproteobacteria</taxon>
        <taxon>Burkholderiales</taxon>
        <taxon>Alcaligenaceae</taxon>
        <taxon>Allopusillimonas</taxon>
    </lineage>
</organism>
<evidence type="ECO:0000313" key="2">
    <source>
        <dbReference type="Proteomes" id="UP000580517"/>
    </source>
</evidence>
<protein>
    <submittedName>
        <fullName evidence="1">Aminotransferase class IV</fullName>
    </submittedName>
</protein>
<accession>A0A853F583</accession>
<proteinExistence type="predicted"/>
<reference evidence="1 2" key="1">
    <citation type="submission" date="2020-07" db="EMBL/GenBank/DDBJ databases">
        <title>Taxonomic revisions and descriptions of new bacterial species based on genomic comparisons in the high-G+C-content subgroup of the family Alcaligenaceae.</title>
        <authorList>
            <person name="Szabo A."/>
            <person name="Felfoldi T."/>
        </authorList>
    </citation>
    <scope>NUCLEOTIDE SEQUENCE [LARGE SCALE GENOMIC DNA]</scope>
    <source>
        <strain evidence="1 2">DSM 25264</strain>
    </source>
</reference>
<gene>
    <name evidence="1" type="ORF">H0A68_02220</name>
</gene>
<name>A0A853F583_9BURK</name>
<dbReference type="AlphaFoldDB" id="A0A853F583"/>
<dbReference type="Gene3D" id="3.20.10.10">
    <property type="entry name" value="D-amino Acid Aminotransferase, subunit A, domain 2"/>
    <property type="match status" value="1"/>
</dbReference>
<dbReference type="SUPFAM" id="SSF56752">
    <property type="entry name" value="D-aminoacid aminotransferase-like PLP-dependent enzymes"/>
    <property type="match status" value="1"/>
</dbReference>
<dbReference type="Gene3D" id="3.30.470.10">
    <property type="match status" value="1"/>
</dbReference>
<dbReference type="InterPro" id="IPR043131">
    <property type="entry name" value="BCAT-like_N"/>
</dbReference>
<evidence type="ECO:0000313" key="1">
    <source>
        <dbReference type="EMBL" id="NYT35674.1"/>
    </source>
</evidence>
<dbReference type="RefSeq" id="WP_129967617.1">
    <property type="nucleotide sequence ID" value="NZ_JACCEW010000001.1"/>
</dbReference>
<sequence>MTQNQHSAPDPDIDIALIETMRVDPGPAIPLLAGHRSRLQTSCQALGYPWPGEQLFAELGRHAAALDPGKSHRIRLLLDRSGRFTFTSGPLTPTPEPVQIRLAPQMLEAPVFWLAHKTTHRPWYELAQSWLAMHPEVFDLVFCNEREELSEGSRCNVYIQDDQGVWLTPHTDSGLLPGVMRQALIERGDVREARISRADFLQAPAWRVSNALRGWLDARLRLGAIKAPGNKEQQ</sequence>
<dbReference type="InterPro" id="IPR043132">
    <property type="entry name" value="BCAT-like_C"/>
</dbReference>
<dbReference type="Proteomes" id="UP000580517">
    <property type="component" value="Unassembled WGS sequence"/>
</dbReference>
<dbReference type="Pfam" id="PF01063">
    <property type="entry name" value="Aminotran_4"/>
    <property type="match status" value="1"/>
</dbReference>
<dbReference type="GO" id="GO:0008483">
    <property type="term" value="F:transaminase activity"/>
    <property type="evidence" value="ECO:0007669"/>
    <property type="project" value="UniProtKB-KW"/>
</dbReference>
<dbReference type="EMBL" id="JACCEW010000001">
    <property type="protein sequence ID" value="NYT35674.1"/>
    <property type="molecule type" value="Genomic_DNA"/>
</dbReference>
<keyword evidence="1" id="KW-0808">Transferase</keyword>
<keyword evidence="2" id="KW-1185">Reference proteome</keyword>
<dbReference type="InterPro" id="IPR036038">
    <property type="entry name" value="Aminotransferase-like"/>
</dbReference>
<dbReference type="InterPro" id="IPR001544">
    <property type="entry name" value="Aminotrans_IV"/>
</dbReference>